<evidence type="ECO:0000313" key="4">
    <source>
        <dbReference type="Proteomes" id="UP000494115"/>
    </source>
</evidence>
<name>A0A6S7BBE6_9BURK</name>
<evidence type="ECO:0000259" key="2">
    <source>
        <dbReference type="Pfam" id="PF20356"/>
    </source>
</evidence>
<dbReference type="Pfam" id="PF20356">
    <property type="entry name" value="DUF6651"/>
    <property type="match status" value="1"/>
</dbReference>
<proteinExistence type="predicted"/>
<feature type="region of interest" description="Disordered" evidence="1">
    <location>
        <begin position="218"/>
        <end position="238"/>
    </location>
</feature>
<feature type="domain" description="DUF6651" evidence="2">
    <location>
        <begin position="128"/>
        <end position="229"/>
    </location>
</feature>
<keyword evidence="4" id="KW-1185">Reference proteome</keyword>
<feature type="compositionally biased region" description="Gly residues" evidence="1">
    <location>
        <begin position="222"/>
        <end position="236"/>
    </location>
</feature>
<evidence type="ECO:0000256" key="1">
    <source>
        <dbReference type="SAM" id="MobiDB-lite"/>
    </source>
</evidence>
<organism evidence="3 4">
    <name type="scientific">Pararobbsia alpina</name>
    <dbReference type="NCBI Taxonomy" id="621374"/>
    <lineage>
        <taxon>Bacteria</taxon>
        <taxon>Pseudomonadati</taxon>
        <taxon>Pseudomonadota</taxon>
        <taxon>Betaproteobacteria</taxon>
        <taxon>Burkholderiales</taxon>
        <taxon>Burkholderiaceae</taxon>
        <taxon>Pararobbsia</taxon>
    </lineage>
</organism>
<dbReference type="EMBL" id="CADIKM010000006">
    <property type="protein sequence ID" value="CAB3784367.1"/>
    <property type="molecule type" value="Genomic_DNA"/>
</dbReference>
<protein>
    <recommendedName>
        <fullName evidence="2">DUF6651 domain-containing protein</fullName>
    </recommendedName>
</protein>
<dbReference type="RefSeq" id="WP_175104404.1">
    <property type="nucleotide sequence ID" value="NZ_CADIKM010000006.1"/>
</dbReference>
<sequence length="269" mass="28665">MPFKYDAEGRIVVQEVNGSKLPVFVHADGKESPFDGDGTIGTITRLNGEAKGHRERAEAAEKIAKAFEGIEDAEAARKALETVKNIKDGDLIAAGKVEEIKAAARRTAEEQVEAANKQFVSELAKTKGERDTLQNQLYDEKIGGSFDRSKFIAEKLAIPGDMAKAAFGRAFKIEDGKTVAYDATGNKIFSRTRIGELANFDEALETLVESYPHRDQIMKGSGASGSGASGGAGSGGKKAYSRAEFNAFDPARQASVAAEVRTGKASLAD</sequence>
<gene>
    <name evidence="3" type="ORF">LMG28138_01795</name>
</gene>
<dbReference type="InterPro" id="IPR046593">
    <property type="entry name" value="DUF6651"/>
</dbReference>
<accession>A0A6S7BBE6</accession>
<dbReference type="Proteomes" id="UP000494115">
    <property type="component" value="Unassembled WGS sequence"/>
</dbReference>
<reference evidence="3 4" key="1">
    <citation type="submission" date="2020-04" db="EMBL/GenBank/DDBJ databases">
        <authorList>
            <person name="De Canck E."/>
        </authorList>
    </citation>
    <scope>NUCLEOTIDE SEQUENCE [LARGE SCALE GENOMIC DNA]</scope>
    <source>
        <strain evidence="3 4">LMG 28138</strain>
    </source>
</reference>
<dbReference type="AlphaFoldDB" id="A0A6S7BBE6"/>
<evidence type="ECO:0000313" key="3">
    <source>
        <dbReference type="EMBL" id="CAB3784367.1"/>
    </source>
</evidence>